<dbReference type="Proteomes" id="UP000824231">
    <property type="component" value="Unassembled WGS sequence"/>
</dbReference>
<evidence type="ECO:0000313" key="4">
    <source>
        <dbReference type="Proteomes" id="UP000824231"/>
    </source>
</evidence>
<comment type="caution">
    <text evidence="3">The sequence shown here is derived from an EMBL/GenBank/DDBJ whole genome shotgun (WGS) entry which is preliminary data.</text>
</comment>
<dbReference type="Gene3D" id="3.40.1610.10">
    <property type="entry name" value="CV3147-like domain"/>
    <property type="match status" value="1"/>
</dbReference>
<dbReference type="AlphaFoldDB" id="A0A9D1VI86"/>
<evidence type="ECO:0000259" key="2">
    <source>
        <dbReference type="Pfam" id="PF20906"/>
    </source>
</evidence>
<proteinExistence type="predicted"/>
<reference evidence="3" key="1">
    <citation type="journal article" date="2021" name="PeerJ">
        <title>Extensive microbial diversity within the chicken gut microbiome revealed by metagenomics and culture.</title>
        <authorList>
            <person name="Gilroy R."/>
            <person name="Ravi A."/>
            <person name="Getino M."/>
            <person name="Pursley I."/>
            <person name="Horton D.L."/>
            <person name="Alikhan N.F."/>
            <person name="Baker D."/>
            <person name="Gharbi K."/>
            <person name="Hall N."/>
            <person name="Watson M."/>
            <person name="Adriaenssens E.M."/>
            <person name="Foster-Nyarko E."/>
            <person name="Jarju S."/>
            <person name="Secka A."/>
            <person name="Antonio M."/>
            <person name="Oren A."/>
            <person name="Chaudhuri R.R."/>
            <person name="La Ragione R."/>
            <person name="Hildebrand F."/>
            <person name="Pallen M.J."/>
        </authorList>
    </citation>
    <scope>NUCLEOTIDE SEQUENCE</scope>
    <source>
        <strain evidence="3">ChiSxjej3B15-572</strain>
    </source>
</reference>
<dbReference type="Gene3D" id="2.40.390.10">
    <property type="entry name" value="CV3147-like"/>
    <property type="match status" value="1"/>
</dbReference>
<sequence>MRYLDKDAIEDIALGASFFGAGGGGNPYMGKLMAMQAVDEFGPIKLLEPDEIDDDDWYCPVAIMGAPAVMMEKFPKGDEFGRVLDKLEACTGHHFTGTFPMEAGGVNSMVPLTLAATRQIPLVDCDGMGRAFPELQMCTFHLGGVSTTPMAITDEKGNAGVIETISAKWAERLARVQTVEMGGSATVSLYPANGKQIKQNGISGIVTQCQQVGRSIRLAHNDPETALKNLLDATDGHFIFEGKVTDLLRTTKGGFNVGDIHIAGFNDFQESELVVTIQNENLFAARDGKPVTMAPDLIIILDAETLTPITTEMIKYGKRVKVVATPANDKWRTKAGIEVAGPRYFGFDYDYVPVEELLKED</sequence>
<dbReference type="Pfam" id="PF06032">
    <property type="entry name" value="S-Me-THD_N"/>
    <property type="match status" value="1"/>
</dbReference>
<evidence type="ECO:0000259" key="1">
    <source>
        <dbReference type="Pfam" id="PF06032"/>
    </source>
</evidence>
<dbReference type="InterPro" id="IPR010318">
    <property type="entry name" value="S-Me-THD_N"/>
</dbReference>
<evidence type="ECO:0000313" key="3">
    <source>
        <dbReference type="EMBL" id="HIX35866.1"/>
    </source>
</evidence>
<feature type="domain" description="S-Me-THD-like C-terminal" evidence="2">
    <location>
        <begin position="166"/>
        <end position="354"/>
    </location>
</feature>
<organism evidence="3 4">
    <name type="scientific">Candidatus Limosilactobacillus merdigallinarum</name>
    <dbReference type="NCBI Taxonomy" id="2838652"/>
    <lineage>
        <taxon>Bacteria</taxon>
        <taxon>Bacillati</taxon>
        <taxon>Bacillota</taxon>
        <taxon>Bacilli</taxon>
        <taxon>Lactobacillales</taxon>
        <taxon>Lactobacillaceae</taxon>
        <taxon>Limosilactobacillus</taxon>
    </lineage>
</organism>
<dbReference type="InterPro" id="IPR048350">
    <property type="entry name" value="S-Me-THD-like_C"/>
</dbReference>
<dbReference type="Pfam" id="PF20906">
    <property type="entry name" value="S-Me-THD_C"/>
    <property type="match status" value="1"/>
</dbReference>
<feature type="domain" description="S-Me-THD N-terminal" evidence="1">
    <location>
        <begin position="8"/>
        <end position="163"/>
    </location>
</feature>
<dbReference type="EMBL" id="DXFH01000023">
    <property type="protein sequence ID" value="HIX35866.1"/>
    <property type="molecule type" value="Genomic_DNA"/>
</dbReference>
<accession>A0A9D1VI86</accession>
<gene>
    <name evidence="3" type="ORF">H9856_05695</name>
</gene>
<dbReference type="InterPro" id="IPR024071">
    <property type="entry name" value="S-Me-THD_C_sf"/>
</dbReference>
<reference evidence="3" key="2">
    <citation type="submission" date="2021-04" db="EMBL/GenBank/DDBJ databases">
        <authorList>
            <person name="Gilroy R."/>
        </authorList>
    </citation>
    <scope>NUCLEOTIDE SEQUENCE</scope>
    <source>
        <strain evidence="3">ChiSxjej3B15-572</strain>
    </source>
</reference>
<dbReference type="SUPFAM" id="SSF160991">
    <property type="entry name" value="CV3147-like"/>
    <property type="match status" value="1"/>
</dbReference>
<protein>
    <submittedName>
        <fullName evidence="3">DUF917 domain-containing protein</fullName>
    </submittedName>
</protein>
<name>A0A9D1VI86_9LACO</name>
<dbReference type="InterPro" id="IPR027479">
    <property type="entry name" value="S-Me-THD_N_sf"/>
</dbReference>